<proteinExistence type="predicted"/>
<comment type="caution">
    <text evidence="3">The sequence shown here is derived from an EMBL/GenBank/DDBJ whole genome shotgun (WGS) entry which is preliminary data.</text>
</comment>
<dbReference type="EMBL" id="JAEFBJ010000008">
    <property type="protein sequence ID" value="KAG7582911.1"/>
    <property type="molecule type" value="Genomic_DNA"/>
</dbReference>
<evidence type="ECO:0008006" key="5">
    <source>
        <dbReference type="Google" id="ProtNLM"/>
    </source>
</evidence>
<protein>
    <recommendedName>
        <fullName evidence="5">Transmembrane protein</fullName>
    </recommendedName>
</protein>
<keyword evidence="2" id="KW-0472">Membrane</keyword>
<feature type="compositionally biased region" description="Pro residues" evidence="1">
    <location>
        <begin position="10"/>
        <end position="20"/>
    </location>
</feature>
<keyword evidence="2" id="KW-1133">Transmembrane helix</keyword>
<name>A0A8T2BG66_ARASU</name>
<evidence type="ECO:0000313" key="3">
    <source>
        <dbReference type="EMBL" id="KAG7582911.1"/>
    </source>
</evidence>
<sequence>MAAVAADGDPPLPEPPDPPDPPNLPFSFVLISISNPSPISPPFTPFHLPLSLDPVLDLGSSASSFGGFPFASLPIFTAVCSPWFQTCSQICLLSVSSQAKAVGNVVSPPLWPVTRRLMFLHSGSDVSPTPLATVSSRSFRHSSTVSSKWAWAKNPLVGFNPIASLSIILKAMAFTVFIVTAACRPWKLVYFQIFGYPFDTSGSDSLVLTFGLHDMSPPSVLRTSTTLSLAQNRLWLHTCVTYGMASILVCPPIQNFASVRSITAICSFFVFILAFGAVILVSFSWWQVERELIDMPPQMNLDMLGIWCPGSSLTEQFLFPKFPPMWSGLDVEASSVLQGSSSRLKLLSAFDADYVTYRVTMDAVFQESMEIVLVVRFSLCYSYDLYRLSIYLLTIVIWYVWLLLLCLFTVIFLLVVIPPCKVS</sequence>
<feature type="transmembrane region" description="Helical" evidence="2">
    <location>
        <begin position="265"/>
        <end position="286"/>
    </location>
</feature>
<evidence type="ECO:0000256" key="2">
    <source>
        <dbReference type="SAM" id="Phobius"/>
    </source>
</evidence>
<keyword evidence="4" id="KW-1185">Reference proteome</keyword>
<evidence type="ECO:0000256" key="1">
    <source>
        <dbReference type="SAM" id="MobiDB-lite"/>
    </source>
</evidence>
<dbReference type="Proteomes" id="UP000694251">
    <property type="component" value="Chromosome 8"/>
</dbReference>
<reference evidence="3 4" key="1">
    <citation type="submission" date="2020-12" db="EMBL/GenBank/DDBJ databases">
        <title>Concerted genomic and epigenomic changes stabilize Arabidopsis allopolyploids.</title>
        <authorList>
            <person name="Chen Z."/>
        </authorList>
    </citation>
    <scope>NUCLEOTIDE SEQUENCE [LARGE SCALE GENOMIC DNA]</scope>
    <source>
        <strain evidence="3">As9502</strain>
        <tissue evidence="3">Leaf</tissue>
    </source>
</reference>
<feature type="region of interest" description="Disordered" evidence="1">
    <location>
        <begin position="1"/>
        <end position="20"/>
    </location>
</feature>
<evidence type="ECO:0000313" key="4">
    <source>
        <dbReference type="Proteomes" id="UP000694251"/>
    </source>
</evidence>
<accession>A0A8T2BG66</accession>
<keyword evidence="2" id="KW-0812">Transmembrane</keyword>
<dbReference type="OrthoDB" id="1113736at2759"/>
<gene>
    <name evidence="3" type="ORF">ISN44_As08g024630</name>
</gene>
<organism evidence="3 4">
    <name type="scientific">Arabidopsis suecica</name>
    <name type="common">Swedish thale-cress</name>
    <name type="synonym">Cardaminopsis suecica</name>
    <dbReference type="NCBI Taxonomy" id="45249"/>
    <lineage>
        <taxon>Eukaryota</taxon>
        <taxon>Viridiplantae</taxon>
        <taxon>Streptophyta</taxon>
        <taxon>Embryophyta</taxon>
        <taxon>Tracheophyta</taxon>
        <taxon>Spermatophyta</taxon>
        <taxon>Magnoliopsida</taxon>
        <taxon>eudicotyledons</taxon>
        <taxon>Gunneridae</taxon>
        <taxon>Pentapetalae</taxon>
        <taxon>rosids</taxon>
        <taxon>malvids</taxon>
        <taxon>Brassicales</taxon>
        <taxon>Brassicaceae</taxon>
        <taxon>Camelineae</taxon>
        <taxon>Arabidopsis</taxon>
    </lineage>
</organism>
<feature type="transmembrane region" description="Helical" evidence="2">
    <location>
        <begin position="390"/>
        <end position="417"/>
    </location>
</feature>
<dbReference type="AlphaFoldDB" id="A0A8T2BG66"/>